<dbReference type="Gene3D" id="2.130.10.10">
    <property type="entry name" value="YVTN repeat-like/Quinoprotein amine dehydrogenase"/>
    <property type="match status" value="2"/>
</dbReference>
<dbReference type="SMART" id="SM00320">
    <property type="entry name" value="WD40"/>
    <property type="match status" value="5"/>
</dbReference>
<dbReference type="PANTHER" id="PTHR19879">
    <property type="entry name" value="TRANSCRIPTION INITIATION FACTOR TFIID"/>
    <property type="match status" value="1"/>
</dbReference>
<organism evidence="1 2">
    <name type="scientific">Blastopirellula marina</name>
    <dbReference type="NCBI Taxonomy" id="124"/>
    <lineage>
        <taxon>Bacteria</taxon>
        <taxon>Pseudomonadati</taxon>
        <taxon>Planctomycetota</taxon>
        <taxon>Planctomycetia</taxon>
        <taxon>Pirellulales</taxon>
        <taxon>Pirellulaceae</taxon>
        <taxon>Blastopirellula</taxon>
    </lineage>
</organism>
<proteinExistence type="predicted"/>
<dbReference type="SUPFAM" id="SSF50998">
    <property type="entry name" value="Quinoprotein alcohol dehydrogenase-like"/>
    <property type="match status" value="1"/>
</dbReference>
<dbReference type="Proteomes" id="UP000239388">
    <property type="component" value="Unassembled WGS sequence"/>
</dbReference>
<dbReference type="InterPro" id="IPR011047">
    <property type="entry name" value="Quinoprotein_ADH-like_sf"/>
</dbReference>
<dbReference type="OrthoDB" id="277950at2"/>
<dbReference type="Pfam" id="PF00400">
    <property type="entry name" value="WD40"/>
    <property type="match status" value="3"/>
</dbReference>
<gene>
    <name evidence="1" type="ORF">C5Y98_29855</name>
</gene>
<dbReference type="AlphaFoldDB" id="A0A2S8F360"/>
<dbReference type="PANTHER" id="PTHR19879:SF9">
    <property type="entry name" value="TRANSCRIPTION INITIATION FACTOR TFIID SUBUNIT 5"/>
    <property type="match status" value="1"/>
</dbReference>
<name>A0A2S8F360_9BACT</name>
<evidence type="ECO:0000313" key="2">
    <source>
        <dbReference type="Proteomes" id="UP000239388"/>
    </source>
</evidence>
<protein>
    <submittedName>
        <fullName evidence="1">Uncharacterized protein</fullName>
    </submittedName>
</protein>
<dbReference type="InterPro" id="IPR015943">
    <property type="entry name" value="WD40/YVTN_repeat-like_dom_sf"/>
</dbReference>
<comment type="caution">
    <text evidence="1">The sequence shown here is derived from an EMBL/GenBank/DDBJ whole genome shotgun (WGS) entry which is preliminary data.</text>
</comment>
<dbReference type="EMBL" id="PUIB01000030">
    <property type="protein sequence ID" value="PQO26589.1"/>
    <property type="molecule type" value="Genomic_DNA"/>
</dbReference>
<dbReference type="RefSeq" id="WP_105360070.1">
    <property type="nucleotide sequence ID" value="NZ_PUIB01000030.1"/>
</dbReference>
<reference evidence="1 2" key="1">
    <citation type="submission" date="2018-02" db="EMBL/GenBank/DDBJ databases">
        <title>Comparative genomes isolates from brazilian mangrove.</title>
        <authorList>
            <person name="Araujo J.E."/>
            <person name="Taketani R.G."/>
            <person name="Silva M.C.P."/>
            <person name="Loureco M.V."/>
            <person name="Andreote F.D."/>
        </authorList>
    </citation>
    <scope>NUCLEOTIDE SEQUENCE [LARGE SCALE GENOMIC DNA]</scope>
    <source>
        <strain evidence="1 2">NAP PRIS-MGV</strain>
    </source>
</reference>
<dbReference type="InterPro" id="IPR001680">
    <property type="entry name" value="WD40_rpt"/>
</dbReference>
<sequence length="316" mass="34093">MAKTKKVPKPTVWKGNRQPVYQAVAYSPCGRYLAAAGGESPRKYNVVVWCAASGEMLDSILVDDSMATQICFHPDGKRLITAGMKPDSIAIRPITDLAKATASPPVSNYYIWDVSLSPDGKKLFVCSWDDNAYLVDLATGKSKLFPGTKGAEYGSSLFAPSGKTIAVATASEGRVCVLHATSGKCLTRFRAHDDNCQVLAFSHEGEYLATGGEGKKRTGEIAIWSTKTWKVVWKRNANRITVNGGAFSADDRLLATVGNDNVVMLFDVAEEKLVEKLPGRKNELFGAVSFSPTGLQLAAADGKLQVWDLDETYGGQ</sequence>
<evidence type="ECO:0000313" key="1">
    <source>
        <dbReference type="EMBL" id="PQO26589.1"/>
    </source>
</evidence>
<accession>A0A2S8F360</accession>